<reference evidence="2 3" key="1">
    <citation type="journal article" date="2014" name="Arch. Virol.">
        <title>Complete genome sequence of Tunisvirus, a new member of the proposed family Marseilleviridae.</title>
        <authorList>
            <person name="Aherfi S."/>
            <person name="Boughalmi M."/>
            <person name="Pagnier I."/>
            <person name="Fournous G."/>
            <person name="La Scola B."/>
            <person name="Raoult D."/>
            <person name="Colson P."/>
        </authorList>
    </citation>
    <scope>NUCLEOTIDE SEQUENCE [LARGE SCALE GENOMIC DNA]</scope>
    <source>
        <strain evidence="2 3">U484</strain>
    </source>
</reference>
<keyword evidence="1" id="KW-0175">Coiled coil</keyword>
<name>V9SFE4_9VIRU</name>
<protein>
    <submittedName>
        <fullName evidence="2">Uncharacterized protein</fullName>
    </submittedName>
</protein>
<keyword evidence="3" id="KW-1185">Reference proteome</keyword>
<feature type="coiled-coil region" evidence="1">
    <location>
        <begin position="96"/>
        <end position="123"/>
    </location>
</feature>
<evidence type="ECO:0000313" key="3">
    <source>
        <dbReference type="Proteomes" id="UP000232615"/>
    </source>
</evidence>
<accession>V9SFE4</accession>
<gene>
    <name evidence="2" type="ORF">TNS_ORF338</name>
</gene>
<dbReference type="EMBL" id="KF483846">
    <property type="protein sequence ID" value="AHC55056.1"/>
    <property type="molecule type" value="Genomic_DNA"/>
</dbReference>
<proteinExistence type="predicted"/>
<evidence type="ECO:0000256" key="1">
    <source>
        <dbReference type="SAM" id="Coils"/>
    </source>
</evidence>
<sequence length="168" mass="19643">MLKSRVLSFISEDYLIPQEDISVEEEKKLGEGFLLKKFSVFWGADKICEWSETVSENSEWVIYSIDKLSFTSEKATFEYIQQICHKRLFASLIVNHRDLMVQVKEQQEKIEKLSRENTHLRYSPGGEGALEAQQHFESLVETTNDEKTHLTFATALFLKMTKSRHENF</sequence>
<dbReference type="Proteomes" id="UP000232615">
    <property type="component" value="Segment"/>
</dbReference>
<evidence type="ECO:0000313" key="2">
    <source>
        <dbReference type="EMBL" id="AHC55056.1"/>
    </source>
</evidence>
<organism evidence="2 3">
    <name type="scientific">Tunisvirus fontaine2</name>
    <dbReference type="NCBI Taxonomy" id="1421067"/>
    <lineage>
        <taxon>Viruses</taxon>
        <taxon>Varidnaviria</taxon>
        <taxon>Bamfordvirae</taxon>
        <taxon>Nucleocytoviricota</taxon>
        <taxon>Megaviricetes</taxon>
        <taxon>Pimascovirales</taxon>
        <taxon>Pimascovirales incertae sedis</taxon>
        <taxon>Marseilleviridae</taxon>
        <taxon>Losannavirus</taxon>
        <taxon>Losannavirus tunisense</taxon>
    </lineage>
</organism>